<evidence type="ECO:0000256" key="2">
    <source>
        <dbReference type="SAM" id="MobiDB-lite"/>
    </source>
</evidence>
<dbReference type="EMBL" id="CP155447">
    <property type="protein sequence ID" value="XBH01408.1"/>
    <property type="molecule type" value="Genomic_DNA"/>
</dbReference>
<feature type="coiled-coil region" evidence="1">
    <location>
        <begin position="381"/>
        <end position="408"/>
    </location>
</feature>
<feature type="domain" description="DUF1549" evidence="4">
    <location>
        <begin position="155"/>
        <end position="360"/>
    </location>
</feature>
<evidence type="ECO:0000259" key="4">
    <source>
        <dbReference type="Pfam" id="PF07583"/>
    </source>
</evidence>
<dbReference type="Pfam" id="PF07583">
    <property type="entry name" value="PSCyt2"/>
    <property type="match status" value="1"/>
</dbReference>
<dbReference type="PANTHER" id="PTHR35889:SF3">
    <property type="entry name" value="F-BOX DOMAIN-CONTAINING PROTEIN"/>
    <property type="match status" value="1"/>
</dbReference>
<dbReference type="InterPro" id="IPR011444">
    <property type="entry name" value="DUF1549"/>
</dbReference>
<dbReference type="InterPro" id="IPR011429">
    <property type="entry name" value="Cyt_c_Planctomycete-type"/>
</dbReference>
<gene>
    <name evidence="7" type="ORF">V5E97_23990</name>
</gene>
<feature type="domain" description="DUF1553" evidence="5">
    <location>
        <begin position="746"/>
        <end position="1002"/>
    </location>
</feature>
<feature type="domain" description="Cytochrome C Planctomycete-type" evidence="6">
    <location>
        <begin position="47"/>
        <end position="104"/>
    </location>
</feature>
<dbReference type="Gene3D" id="2.60.120.200">
    <property type="match status" value="1"/>
</dbReference>
<dbReference type="PANTHER" id="PTHR35889">
    <property type="entry name" value="CYCLOINULO-OLIGOSACCHARIDE FRUCTANOTRANSFERASE-RELATED"/>
    <property type="match status" value="1"/>
</dbReference>
<evidence type="ECO:0000313" key="7">
    <source>
        <dbReference type="EMBL" id="XBH01408.1"/>
    </source>
</evidence>
<evidence type="ECO:0000259" key="6">
    <source>
        <dbReference type="Pfam" id="PF07635"/>
    </source>
</evidence>
<name>A0AAU7C8D5_9BACT</name>
<dbReference type="Pfam" id="PF13385">
    <property type="entry name" value="Laminin_G_3"/>
    <property type="match status" value="1"/>
</dbReference>
<feature type="region of interest" description="Disordered" evidence="2">
    <location>
        <begin position="440"/>
        <end position="473"/>
    </location>
</feature>
<dbReference type="Pfam" id="PF07587">
    <property type="entry name" value="PSD1"/>
    <property type="match status" value="1"/>
</dbReference>
<protein>
    <submittedName>
        <fullName evidence="7">DUF1553 domain-containing protein</fullName>
    </submittedName>
</protein>
<evidence type="ECO:0000256" key="3">
    <source>
        <dbReference type="SAM" id="SignalP"/>
    </source>
</evidence>
<organism evidence="7">
    <name type="scientific">Singulisphaera sp. Ch08</name>
    <dbReference type="NCBI Taxonomy" id="3120278"/>
    <lineage>
        <taxon>Bacteria</taxon>
        <taxon>Pseudomonadati</taxon>
        <taxon>Planctomycetota</taxon>
        <taxon>Planctomycetia</taxon>
        <taxon>Isosphaerales</taxon>
        <taxon>Isosphaeraceae</taxon>
        <taxon>Singulisphaera</taxon>
    </lineage>
</organism>
<dbReference type="InterPro" id="IPR013320">
    <property type="entry name" value="ConA-like_dom_sf"/>
</dbReference>
<dbReference type="Pfam" id="PF07635">
    <property type="entry name" value="PSCyt1"/>
    <property type="match status" value="1"/>
</dbReference>
<feature type="chain" id="PRO_5043403113" evidence="3">
    <location>
        <begin position="28"/>
        <end position="1057"/>
    </location>
</feature>
<keyword evidence="3" id="KW-0732">Signal</keyword>
<evidence type="ECO:0000256" key="1">
    <source>
        <dbReference type="SAM" id="Coils"/>
    </source>
</evidence>
<dbReference type="RefSeq" id="WP_406694111.1">
    <property type="nucleotide sequence ID" value="NZ_CP155447.1"/>
</dbReference>
<sequence length="1057" mass="117496">MRNRWWVSTLALALSIVLGLTTKTVTAAPPPAVDFSRDVLPILSDKCFRCHGPDAGARKADLRLDLAEGALRKKDPVIVPGQSHESELIVRIKSDDADETMPPPKSNLTLSPREVTILERWVDQGAEWGKHWAFVSPRRQAVPRTEHHDRARNGIDLHVLARLEQENLPPAQEATKETLIRRVTLDLTGLPPTVTEIDAFTADPAPDAYERVVDRLLASPRYGERMATHWLDLARYADTHGYQSDRYRAMWPWRDWVVRSFNGNQPFDEFLTWQLAGDLLPHATKEQRLATAFNRLHMQNEEGGVVEEEFRVAYVVDRVNTMATAFLGLTFECARCHDHKYDPITQRDFYALYAFFQNIDESGQTSYFTPAMPVPTLLLSDEATDQKIADLERRITAKEAELRLLRDQTRSDFQTWLTARPEEPALPRPAASFSFDEIKDGKLTNSADPSKPASESEGPKLVPGPNGSAVELNGENGFTFPGVGHFSRVDPFSISLNLQAPAVAARFVVLHHSKAPIDAGSRGYEVLLESGRVAVGLHHMWPGNSLKVVTKEPIPSGPWVHLAVTYDGSSRADGVRVYINGVAASLEVIRDGLVKDITYEGGEPDLTLGFRFRDNGFKGGRVDDLRIDPRVLTPLDVAHLAGRADLTAAWTASNAQLTAEQREELLGHFLARVDPVAQKQEAELHALRLEHSRLVNPIPEAMVMAELPRPKPAFVLKRGAYDAPGDPVTAGTPATLPPFPSDEPRNRLGLAHWLLKPEHPLTARVTVNRLWQMMFGAGIVETSDNFGSQGAQPTQPELLDWLALEFIDSGWDVKQLLRLMATSSTYRQSSKTGPDLLARDPQNQWLARGPARRLTAEMLRDQALASSGLLTEWHGGPSVKPYQPEGLWEVAMGNKNYNQSKGPDLYRRSLYTFWKRTVPHPAMIAFDAAERNVCVVRRQSTSTPLQALTLLNDEQIVEAARHLGQRMLKEAGTSDRERVAWLFRLITGRQPVGREIAVLEQLLVEQRAIFGSDPKAAEALLAVGESKSDPAINPVELAAGTVLAEAILNHDAAVLRR</sequence>
<dbReference type="AlphaFoldDB" id="A0AAU7C8D5"/>
<dbReference type="SUPFAM" id="SSF49899">
    <property type="entry name" value="Concanavalin A-like lectins/glucanases"/>
    <property type="match status" value="1"/>
</dbReference>
<keyword evidence="1" id="KW-0175">Coiled coil</keyword>
<dbReference type="InterPro" id="IPR022655">
    <property type="entry name" value="DUF1553"/>
</dbReference>
<feature type="signal peptide" evidence="3">
    <location>
        <begin position="1"/>
        <end position="27"/>
    </location>
</feature>
<accession>A0AAU7C8D5</accession>
<proteinExistence type="predicted"/>
<reference evidence="7" key="1">
    <citation type="submission" date="2024-05" db="EMBL/GenBank/DDBJ databases">
        <title>Planctomycetes of the genus Singulisphaera possess chitinolytic capabilities.</title>
        <authorList>
            <person name="Ivanova A."/>
        </authorList>
    </citation>
    <scope>NUCLEOTIDE SEQUENCE</scope>
    <source>
        <strain evidence="7">Ch08T</strain>
    </source>
</reference>
<evidence type="ECO:0000259" key="5">
    <source>
        <dbReference type="Pfam" id="PF07587"/>
    </source>
</evidence>